<dbReference type="InterPro" id="IPR036428">
    <property type="entry name" value="PCD_sf"/>
</dbReference>
<name>A0A1J9RKY1_9PEZI</name>
<dbReference type="GeneID" id="31010306"/>
<dbReference type="EMBL" id="MNUE01000001">
    <property type="protein sequence ID" value="OJD40626.1"/>
    <property type="molecule type" value="Genomic_DNA"/>
</dbReference>
<comment type="caution">
    <text evidence="6">The sequence shown here is derived from an EMBL/GenBank/DDBJ whole genome shotgun (WGS) entry which is preliminary data.</text>
</comment>
<reference evidence="6 7" key="1">
    <citation type="submission" date="2016-10" db="EMBL/GenBank/DDBJ databases">
        <title>Proteomics and genomics reveal pathogen-plant mechanisms compatible with a hemibiotrophic lifestyle of Diplodia corticola.</title>
        <authorList>
            <person name="Fernandes I."/>
            <person name="De Jonge R."/>
            <person name="Van De Peer Y."/>
            <person name="Devreese B."/>
            <person name="Alves A."/>
            <person name="Esteves A.C."/>
        </authorList>
    </citation>
    <scope>NUCLEOTIDE SEQUENCE [LARGE SCALE GENOMIC DNA]</scope>
    <source>
        <strain evidence="6 7">CBS 112549</strain>
    </source>
</reference>
<dbReference type="GO" id="GO:0006729">
    <property type="term" value="P:tetrahydrobiopterin biosynthetic process"/>
    <property type="evidence" value="ECO:0007669"/>
    <property type="project" value="InterPro"/>
</dbReference>
<evidence type="ECO:0000256" key="3">
    <source>
        <dbReference type="ARBA" id="ARBA00013252"/>
    </source>
</evidence>
<keyword evidence="7" id="KW-1185">Reference proteome</keyword>
<accession>A0A1J9RKY1</accession>
<organism evidence="6 7">
    <name type="scientific">Diplodia corticola</name>
    <dbReference type="NCBI Taxonomy" id="236234"/>
    <lineage>
        <taxon>Eukaryota</taxon>
        <taxon>Fungi</taxon>
        <taxon>Dikarya</taxon>
        <taxon>Ascomycota</taxon>
        <taxon>Pezizomycotina</taxon>
        <taxon>Dothideomycetes</taxon>
        <taxon>Dothideomycetes incertae sedis</taxon>
        <taxon>Botryosphaeriales</taxon>
        <taxon>Botryosphaeriaceae</taxon>
        <taxon>Diplodia</taxon>
    </lineage>
</organism>
<evidence type="ECO:0000256" key="5">
    <source>
        <dbReference type="SAM" id="MobiDB-lite"/>
    </source>
</evidence>
<dbReference type="Proteomes" id="UP000183809">
    <property type="component" value="Unassembled WGS sequence"/>
</dbReference>
<proteinExistence type="inferred from homology"/>
<comment type="catalytic activity">
    <reaction evidence="1">
        <text>(4aS,6R)-4a-hydroxy-L-erythro-5,6,7,8-tetrahydrobiopterin = (6R)-L-erythro-6,7-dihydrobiopterin + H2O</text>
        <dbReference type="Rhea" id="RHEA:11920"/>
        <dbReference type="ChEBI" id="CHEBI:15377"/>
        <dbReference type="ChEBI" id="CHEBI:15642"/>
        <dbReference type="ChEBI" id="CHEBI:43120"/>
        <dbReference type="EC" id="4.2.1.96"/>
    </reaction>
</comment>
<evidence type="ECO:0000256" key="1">
    <source>
        <dbReference type="ARBA" id="ARBA00001554"/>
    </source>
</evidence>
<dbReference type="Pfam" id="PF01329">
    <property type="entry name" value="Pterin_4a"/>
    <property type="match status" value="1"/>
</dbReference>
<dbReference type="GO" id="GO:0008124">
    <property type="term" value="F:4-alpha-hydroxytetrahydrobiopterin dehydratase activity"/>
    <property type="evidence" value="ECO:0007669"/>
    <property type="project" value="UniProtKB-EC"/>
</dbReference>
<dbReference type="AlphaFoldDB" id="A0A1J9RKY1"/>
<dbReference type="InterPro" id="IPR001533">
    <property type="entry name" value="Pterin_deHydtase"/>
</dbReference>
<feature type="compositionally biased region" description="Pro residues" evidence="5">
    <location>
        <begin position="48"/>
        <end position="59"/>
    </location>
</feature>
<feature type="compositionally biased region" description="Acidic residues" evidence="5">
    <location>
        <begin position="211"/>
        <end position="221"/>
    </location>
</feature>
<evidence type="ECO:0000256" key="4">
    <source>
        <dbReference type="ARBA" id="ARBA00023239"/>
    </source>
</evidence>
<dbReference type="Gene3D" id="3.30.1360.20">
    <property type="entry name" value="Transcriptional coactivator/pterin dehydratase"/>
    <property type="match status" value="1"/>
</dbReference>
<dbReference type="OrthoDB" id="277398at2759"/>
<comment type="similarity">
    <text evidence="2">Belongs to the pterin-4-alpha-carbinolamine dehydratase family.</text>
</comment>
<feature type="region of interest" description="Disordered" evidence="5">
    <location>
        <begin position="40"/>
        <end position="70"/>
    </location>
</feature>
<gene>
    <name evidence="6" type="ORF">BKCO1_1000629</name>
</gene>
<feature type="region of interest" description="Disordered" evidence="5">
    <location>
        <begin position="199"/>
        <end position="225"/>
    </location>
</feature>
<dbReference type="EC" id="4.2.1.96" evidence="3"/>
<sequence>MSSTALRMPPRLRTSPTAVIRAHRLHHHHHHRAITLAALPRHHHHQPPSRPHPPAPAPAPSRRRSSTSTLVALSSAPSAPLITLVSLDPTTHKASALLARLHALLATTPWRLTKAMGEHGASDALERTYVFATPQRAAAFSWRVAHEVAAARAHDPDWSGCGRRVYVRWTTHGPPGLSPADLDCAEATEAAFVEVAAAGGEEEEVRPLEGGDGEGEEEEERTVEGGGVMVKRRAAPGKGTFGLWFPEWRRVAARGDRDVKEWANEERLRLYEWWRAKALVEGEGEGSEGGQAWPAWSMVFGRACVTQTRFEEDGRGRIAIAKGSKWKWTDAELEAARKIKKETALKPPTGKTTNYHALVLRKLLEKAVMG</sequence>
<evidence type="ECO:0000256" key="2">
    <source>
        <dbReference type="ARBA" id="ARBA00006472"/>
    </source>
</evidence>
<evidence type="ECO:0000313" key="7">
    <source>
        <dbReference type="Proteomes" id="UP000183809"/>
    </source>
</evidence>
<protein>
    <recommendedName>
        <fullName evidence="3">4a-hydroxytetrahydrobiopterin dehydratase</fullName>
        <ecNumber evidence="3">4.2.1.96</ecNumber>
    </recommendedName>
</protein>
<dbReference type="SUPFAM" id="SSF55248">
    <property type="entry name" value="PCD-like"/>
    <property type="match status" value="1"/>
</dbReference>
<evidence type="ECO:0000313" key="6">
    <source>
        <dbReference type="EMBL" id="OJD40626.1"/>
    </source>
</evidence>
<keyword evidence="4" id="KW-0456">Lyase</keyword>
<dbReference type="RefSeq" id="XP_020135469.1">
    <property type="nucleotide sequence ID" value="XM_020270047.1"/>
</dbReference>